<evidence type="ECO:0000313" key="4">
    <source>
        <dbReference type="Proteomes" id="UP000535890"/>
    </source>
</evidence>
<comment type="caution">
    <text evidence="3">The sequence shown here is derived from an EMBL/GenBank/DDBJ whole genome shotgun (WGS) entry which is preliminary data.</text>
</comment>
<feature type="domain" description="HTH marR-type" evidence="2">
    <location>
        <begin position="5"/>
        <end position="141"/>
    </location>
</feature>
<evidence type="ECO:0000256" key="1">
    <source>
        <dbReference type="SAM" id="MobiDB-lite"/>
    </source>
</evidence>
<evidence type="ECO:0000313" key="3">
    <source>
        <dbReference type="EMBL" id="NYD34366.1"/>
    </source>
</evidence>
<keyword evidence="4" id="KW-1185">Reference proteome</keyword>
<reference evidence="3 4" key="1">
    <citation type="submission" date="2020-07" db="EMBL/GenBank/DDBJ databases">
        <title>Sequencing the genomes of 1000 actinobacteria strains.</title>
        <authorList>
            <person name="Klenk H.-P."/>
        </authorList>
    </citation>
    <scope>NUCLEOTIDE SEQUENCE [LARGE SCALE GENOMIC DNA]</scope>
    <source>
        <strain evidence="3 4">DSM 45772</strain>
    </source>
</reference>
<dbReference type="InterPro" id="IPR052526">
    <property type="entry name" value="HTH-type_Bedaq_tolerance"/>
</dbReference>
<accession>A0A7Y9DRT3</accession>
<dbReference type="SMART" id="SM00347">
    <property type="entry name" value="HTH_MARR"/>
    <property type="match status" value="1"/>
</dbReference>
<name>A0A7Y9DRT3_9PSEU</name>
<sequence length="141" mass="15230">MDGSAEDTARAVRLTLGRLRRRLREHYDRAELTASQLGVLTRLDREGPATVSDLAAAEGVRPQSMAMAVGAVIERGLVRRDPDPDDGRRQVASLTPAGQEFVTSSRAAGQGWLAGVLGERLTAEERMHVLEAMALLEKVVA</sequence>
<evidence type="ECO:0000259" key="2">
    <source>
        <dbReference type="PROSITE" id="PS50995"/>
    </source>
</evidence>
<dbReference type="AlphaFoldDB" id="A0A7Y9DRT3"/>
<dbReference type="InterPro" id="IPR000835">
    <property type="entry name" value="HTH_MarR-typ"/>
</dbReference>
<dbReference type="PROSITE" id="PS50995">
    <property type="entry name" value="HTH_MARR_2"/>
    <property type="match status" value="1"/>
</dbReference>
<keyword evidence="3" id="KW-0238">DNA-binding</keyword>
<dbReference type="PANTHER" id="PTHR39515">
    <property type="entry name" value="CONSERVED PROTEIN"/>
    <property type="match status" value="1"/>
</dbReference>
<dbReference type="Pfam" id="PF01047">
    <property type="entry name" value="MarR"/>
    <property type="match status" value="1"/>
</dbReference>
<dbReference type="InterPro" id="IPR036390">
    <property type="entry name" value="WH_DNA-bd_sf"/>
</dbReference>
<gene>
    <name evidence="3" type="ORF">BJ983_000468</name>
</gene>
<dbReference type="EMBL" id="JACCBN010000001">
    <property type="protein sequence ID" value="NYD34366.1"/>
    <property type="molecule type" value="Genomic_DNA"/>
</dbReference>
<dbReference type="Proteomes" id="UP000535890">
    <property type="component" value="Unassembled WGS sequence"/>
</dbReference>
<organism evidence="3 4">
    <name type="scientific">Actinomycetospora corticicola</name>
    <dbReference type="NCBI Taxonomy" id="663602"/>
    <lineage>
        <taxon>Bacteria</taxon>
        <taxon>Bacillati</taxon>
        <taxon>Actinomycetota</taxon>
        <taxon>Actinomycetes</taxon>
        <taxon>Pseudonocardiales</taxon>
        <taxon>Pseudonocardiaceae</taxon>
        <taxon>Actinomycetospora</taxon>
    </lineage>
</organism>
<protein>
    <submittedName>
        <fullName evidence="3">DNA-binding MarR family transcriptional regulator</fullName>
    </submittedName>
</protein>
<feature type="compositionally biased region" description="Basic and acidic residues" evidence="1">
    <location>
        <begin position="78"/>
        <end position="89"/>
    </location>
</feature>
<dbReference type="Gene3D" id="1.10.10.10">
    <property type="entry name" value="Winged helix-like DNA-binding domain superfamily/Winged helix DNA-binding domain"/>
    <property type="match status" value="1"/>
</dbReference>
<dbReference type="RefSeq" id="WP_179792325.1">
    <property type="nucleotide sequence ID" value="NZ_BAABHP010000030.1"/>
</dbReference>
<dbReference type="PANTHER" id="PTHR39515:SF2">
    <property type="entry name" value="HTH-TYPE TRANSCRIPTIONAL REGULATOR RV0880"/>
    <property type="match status" value="1"/>
</dbReference>
<dbReference type="InterPro" id="IPR036388">
    <property type="entry name" value="WH-like_DNA-bd_sf"/>
</dbReference>
<proteinExistence type="predicted"/>
<dbReference type="SUPFAM" id="SSF46785">
    <property type="entry name" value="Winged helix' DNA-binding domain"/>
    <property type="match status" value="1"/>
</dbReference>
<dbReference type="GO" id="GO:0003700">
    <property type="term" value="F:DNA-binding transcription factor activity"/>
    <property type="evidence" value="ECO:0007669"/>
    <property type="project" value="InterPro"/>
</dbReference>
<dbReference type="GO" id="GO:0003677">
    <property type="term" value="F:DNA binding"/>
    <property type="evidence" value="ECO:0007669"/>
    <property type="project" value="UniProtKB-KW"/>
</dbReference>
<feature type="region of interest" description="Disordered" evidence="1">
    <location>
        <begin position="78"/>
        <end position="98"/>
    </location>
</feature>